<evidence type="ECO:0000259" key="1">
    <source>
        <dbReference type="Pfam" id="PF00535"/>
    </source>
</evidence>
<reference evidence="2 3" key="1">
    <citation type="journal article" date="2010" name="J. Bacteriol.">
        <title>Genome sequence of Lentisphaera araneosa HTCC2155T, the type species of the order Lentisphaerales in the phylum Lentisphaerae.</title>
        <authorList>
            <person name="Thrash J.C."/>
            <person name="Cho J.C."/>
            <person name="Vergin K.L."/>
            <person name="Morris R.M."/>
            <person name="Giovannoni S.J."/>
        </authorList>
    </citation>
    <scope>NUCLEOTIDE SEQUENCE [LARGE SCALE GENOMIC DNA]</scope>
    <source>
        <strain evidence="2 3">HTCC2155</strain>
    </source>
</reference>
<keyword evidence="3" id="KW-1185">Reference proteome</keyword>
<dbReference type="EMBL" id="ABCK01000008">
    <property type="protein sequence ID" value="EDM27632.1"/>
    <property type="molecule type" value="Genomic_DNA"/>
</dbReference>
<dbReference type="RefSeq" id="WP_007278592.1">
    <property type="nucleotide sequence ID" value="NZ_ABCK01000008.1"/>
</dbReference>
<dbReference type="InterPro" id="IPR029044">
    <property type="entry name" value="Nucleotide-diphossugar_trans"/>
</dbReference>
<evidence type="ECO:0000313" key="2">
    <source>
        <dbReference type="EMBL" id="EDM27632.1"/>
    </source>
</evidence>
<dbReference type="AlphaFoldDB" id="A6DL30"/>
<feature type="domain" description="Glycosyltransferase 2-like" evidence="1">
    <location>
        <begin position="5"/>
        <end position="64"/>
    </location>
</feature>
<comment type="caution">
    <text evidence="2">The sequence shown here is derived from an EMBL/GenBank/DDBJ whole genome shotgun (WGS) entry which is preliminary data.</text>
</comment>
<sequence length="77" mass="8703">MYKLSIIIPCYNYGDRVVNAIKSVAEHGNEDVELMVINDGSTDNSLDVLKGLQSEYSFQLIDQKNTRLTIHLAIFVK</sequence>
<dbReference type="STRING" id="313628.LNTAR_20538"/>
<dbReference type="Proteomes" id="UP000004947">
    <property type="component" value="Unassembled WGS sequence"/>
</dbReference>
<protein>
    <submittedName>
        <fullName evidence="2">Predicted glycosyltransferase</fullName>
    </submittedName>
</protein>
<gene>
    <name evidence="2" type="ORF">LNTAR_20538</name>
</gene>
<accession>A6DL30</accession>
<proteinExistence type="predicted"/>
<organism evidence="2 3">
    <name type="scientific">Lentisphaera araneosa HTCC2155</name>
    <dbReference type="NCBI Taxonomy" id="313628"/>
    <lineage>
        <taxon>Bacteria</taxon>
        <taxon>Pseudomonadati</taxon>
        <taxon>Lentisphaerota</taxon>
        <taxon>Lentisphaeria</taxon>
        <taxon>Lentisphaerales</taxon>
        <taxon>Lentisphaeraceae</taxon>
        <taxon>Lentisphaera</taxon>
    </lineage>
</organism>
<dbReference type="InterPro" id="IPR001173">
    <property type="entry name" value="Glyco_trans_2-like"/>
</dbReference>
<dbReference type="SUPFAM" id="SSF53448">
    <property type="entry name" value="Nucleotide-diphospho-sugar transferases"/>
    <property type="match status" value="1"/>
</dbReference>
<keyword evidence="2" id="KW-0808">Transferase</keyword>
<dbReference type="OrthoDB" id="1114838at2"/>
<dbReference type="CDD" id="cd00761">
    <property type="entry name" value="Glyco_tranf_GTA_type"/>
    <property type="match status" value="1"/>
</dbReference>
<dbReference type="Pfam" id="PF00535">
    <property type="entry name" value="Glycos_transf_2"/>
    <property type="match status" value="1"/>
</dbReference>
<name>A6DL30_9BACT</name>
<dbReference type="Gene3D" id="3.90.550.10">
    <property type="entry name" value="Spore Coat Polysaccharide Biosynthesis Protein SpsA, Chain A"/>
    <property type="match status" value="1"/>
</dbReference>
<evidence type="ECO:0000313" key="3">
    <source>
        <dbReference type="Proteomes" id="UP000004947"/>
    </source>
</evidence>
<dbReference type="GO" id="GO:0016740">
    <property type="term" value="F:transferase activity"/>
    <property type="evidence" value="ECO:0007669"/>
    <property type="project" value="UniProtKB-KW"/>
</dbReference>